<feature type="transmembrane region" description="Helical" evidence="6">
    <location>
        <begin position="259"/>
        <end position="276"/>
    </location>
</feature>
<feature type="transmembrane region" description="Helical" evidence="6">
    <location>
        <begin position="199"/>
        <end position="217"/>
    </location>
</feature>
<evidence type="ECO:0000313" key="9">
    <source>
        <dbReference type="EMBL" id="HGU42651.1"/>
    </source>
</evidence>
<dbReference type="Proteomes" id="UP000077096">
    <property type="component" value="Chromosome"/>
</dbReference>
<dbReference type="GO" id="GO:0035435">
    <property type="term" value="P:phosphate ion transmembrane transport"/>
    <property type="evidence" value="ECO:0007669"/>
    <property type="project" value="TreeGrafter"/>
</dbReference>
<dbReference type="KEGG" id="fng:JM64_00645"/>
<accession>A0A172T114</accession>
<evidence type="ECO:0000256" key="4">
    <source>
        <dbReference type="ARBA" id="ARBA00022989"/>
    </source>
</evidence>
<keyword evidence="5 6" id="KW-0472">Membrane</keyword>
<name>A0A172T114_FERPE</name>
<evidence type="ECO:0000313" key="10">
    <source>
        <dbReference type="Proteomes" id="UP000077096"/>
    </source>
</evidence>
<dbReference type="InterPro" id="IPR001204">
    <property type="entry name" value="Phos_transporter"/>
</dbReference>
<comment type="subcellular location">
    <subcellularLocation>
        <location evidence="1">Membrane</location>
        <topology evidence="1">Multi-pass membrane protein</topology>
    </subcellularLocation>
</comment>
<evidence type="ECO:0000313" key="8">
    <source>
        <dbReference type="EMBL" id="HGQ77760.1"/>
    </source>
</evidence>
<dbReference type="EMBL" id="DTBH01000155">
    <property type="protein sequence ID" value="HGQ77760.1"/>
    <property type="molecule type" value="Genomic_DNA"/>
</dbReference>
<dbReference type="PANTHER" id="PTHR11101:SF80">
    <property type="entry name" value="PHOSPHATE TRANSPORTER"/>
    <property type="match status" value="1"/>
</dbReference>
<evidence type="ECO:0000256" key="1">
    <source>
        <dbReference type="ARBA" id="ARBA00004141"/>
    </source>
</evidence>
<keyword evidence="3 6" id="KW-0812">Transmembrane</keyword>
<feature type="transmembrane region" description="Helical" evidence="6">
    <location>
        <begin position="42"/>
        <end position="61"/>
    </location>
</feature>
<organism evidence="7 10">
    <name type="scientific">Fervidobacterium pennivorans</name>
    <dbReference type="NCBI Taxonomy" id="93466"/>
    <lineage>
        <taxon>Bacteria</taxon>
        <taxon>Thermotogati</taxon>
        <taxon>Thermotogota</taxon>
        <taxon>Thermotogae</taxon>
        <taxon>Thermotogales</taxon>
        <taxon>Fervidobacteriaceae</taxon>
        <taxon>Fervidobacterium</taxon>
    </lineage>
</organism>
<evidence type="ECO:0000313" key="7">
    <source>
        <dbReference type="EMBL" id="ANE40695.1"/>
    </source>
</evidence>
<evidence type="ECO:0000256" key="5">
    <source>
        <dbReference type="ARBA" id="ARBA00023136"/>
    </source>
</evidence>
<keyword evidence="2" id="KW-0813">Transport</keyword>
<dbReference type="AlphaFoldDB" id="A0A172T114"/>
<protein>
    <submittedName>
        <fullName evidence="7 8">Phosphate transporter</fullName>
    </submittedName>
</protein>
<reference evidence="7 10" key="1">
    <citation type="submission" date="2014-08" db="EMBL/GenBank/DDBJ databases">
        <title>Fervidobacterium pennivorans DYC genome.</title>
        <authorList>
            <person name="Wushke S."/>
        </authorList>
    </citation>
    <scope>NUCLEOTIDE SEQUENCE [LARGE SCALE GENOMIC DNA]</scope>
    <source>
        <strain evidence="7 10">DYC</strain>
    </source>
</reference>
<proteinExistence type="predicted"/>
<feature type="transmembrane region" description="Helical" evidence="6">
    <location>
        <begin position="121"/>
        <end position="142"/>
    </location>
</feature>
<feature type="transmembrane region" description="Helical" evidence="6">
    <location>
        <begin position="73"/>
        <end position="91"/>
    </location>
</feature>
<feature type="transmembrane region" description="Helical" evidence="6">
    <location>
        <begin position="288"/>
        <end position="309"/>
    </location>
</feature>
<dbReference type="EMBL" id="CP011393">
    <property type="protein sequence ID" value="ANE40695.1"/>
    <property type="molecule type" value="Genomic_DNA"/>
</dbReference>
<reference evidence="8" key="2">
    <citation type="journal article" date="2020" name="mSystems">
        <title>Genome- and Community-Level Interaction Insights into Carbon Utilization and Element Cycling Functions of Hydrothermarchaeota in Hydrothermal Sediment.</title>
        <authorList>
            <person name="Zhou Z."/>
            <person name="Liu Y."/>
            <person name="Xu W."/>
            <person name="Pan J."/>
            <person name="Luo Z.H."/>
            <person name="Li M."/>
        </authorList>
    </citation>
    <scope>NUCLEOTIDE SEQUENCE [LARGE SCALE GENOMIC DNA]</scope>
    <source>
        <strain evidence="9">SpSt-604</strain>
        <strain evidence="8">SpSt-640</strain>
    </source>
</reference>
<dbReference type="GO" id="GO:0005315">
    <property type="term" value="F:phosphate transmembrane transporter activity"/>
    <property type="evidence" value="ECO:0007669"/>
    <property type="project" value="InterPro"/>
</dbReference>
<dbReference type="PANTHER" id="PTHR11101">
    <property type="entry name" value="PHOSPHATE TRANSPORTER"/>
    <property type="match status" value="1"/>
</dbReference>
<feature type="transmembrane region" description="Helical" evidence="6">
    <location>
        <begin position="6"/>
        <end position="30"/>
    </location>
</feature>
<gene>
    <name evidence="9" type="ORF">ENT72_07045</name>
    <name evidence="8" type="ORF">ENU12_07680</name>
    <name evidence="7" type="ORF">JM64_00645</name>
</gene>
<dbReference type="PATRIC" id="fig|93466.3.peg.127"/>
<dbReference type="Pfam" id="PF01384">
    <property type="entry name" value="PHO4"/>
    <property type="match status" value="1"/>
</dbReference>
<keyword evidence="4 6" id="KW-1133">Transmembrane helix</keyword>
<dbReference type="EMBL" id="DSZT01000224">
    <property type="protein sequence ID" value="HGU42651.1"/>
    <property type="molecule type" value="Genomic_DNA"/>
</dbReference>
<evidence type="ECO:0000256" key="2">
    <source>
        <dbReference type="ARBA" id="ARBA00022448"/>
    </source>
</evidence>
<feature type="transmembrane region" description="Helical" evidence="6">
    <location>
        <begin position="162"/>
        <end position="179"/>
    </location>
</feature>
<evidence type="ECO:0000256" key="6">
    <source>
        <dbReference type="SAM" id="Phobius"/>
    </source>
</evidence>
<evidence type="ECO:0000256" key="3">
    <source>
        <dbReference type="ARBA" id="ARBA00022692"/>
    </source>
</evidence>
<dbReference type="OrthoDB" id="19855at2"/>
<dbReference type="GO" id="GO:0016020">
    <property type="term" value="C:membrane"/>
    <property type="evidence" value="ECO:0007669"/>
    <property type="project" value="UniProtKB-SubCell"/>
</dbReference>
<sequence>MFLFDILIFLPSIFLGIIMGGNDAGNTLGVTVGNGIFKMKKMITIAALVVIIGALLGGRPGLKVSSGIVKVDLPGMVIINISAAIVTLFFLRNGLPISMTQAIIGANVGVGILLKNINTQLLLYIVLGWFSTPVVAFLLGFILQKVLATMFRGIRNLQVRTYILRIFLWVFTIYGVYSMGANDVGKITGILYQKGYNVYLLLLIGGLSLSMGVIFLGKKTIYTLGRELIALDDFTAMVTIATQALTVGLYSFIGLPVSPAHAIVGSLIGVGFSKGTKLQNPKTFNKILFSWLQAPLYGGILSAFMYSIYKLLW</sequence>